<name>A0AAD8F0Q2_BIOPF</name>
<evidence type="ECO:0000259" key="5">
    <source>
        <dbReference type="PROSITE" id="PS51720"/>
    </source>
</evidence>
<sequence length="906" mass="104749">MYEEDDFEVIPEPRIDESFIFNSDLSSDPLEDYLLDGANEVDAMPSLRAPTTEKACEQIGLPEPFSLLKSSLTESLTSMQILQPYQLAYRVRYLLSQLQSLNLEAYSDKKQLLDELLKLLRLYKNMLTVIEAELIDYKIVDVLLTIFTSACTQEGREGVLQAFTALKTSTMELFVRMTELSDVICQAMSRKDIFRILKKVLKGDVTMTPCLPVEADTTKRWIFHVLLNIVSREFRRTEELEKSNILKTLGLYTEEKDEFLQTAAILIIIITSENKVQDKSVGQVAALLASWLKEALENQKERRSRNGLHISTLVNLLKKLASFEKNIDMILDLIKRNEIQELVRKLHEDPTVTDSFSQLMALLGIHFSPLSSEQGKGELHHVERKPQDVDLLIVGKTGTGKSATGNSILGRNVFKSTSSTTSVTRDVAYDVAGFDGRVIKVVDGPGVGDTLSIQDIDKATQMVVECMKDAVILNPKGYHAFLLTIRYGSRLTAEDKEAIRMLKKIFGNDFVKKYCILLITCGDYFKGDQSETAVTFQEWCNQQGGVFRDLYQECDQRAILFDNMTKDSAVREEQLKALLAMVDSMQNESKRYTNHHFQKAEANRKELMAQVREPMVQEEAMKEISLILQEFSTCHQFNLKDKKKLEDLFFRATQTHLRVIEADNGTGVLSQTLETTSAVRKTIYDRLETLKKFAKEKHDSSKKEIELRQKYQETEDILKEEMKSLSEDLQSLQHHEASHPTNVQDMWVWAERMEERQQELREELERERLQQQEAFELEKSKLEAMLNNLSIESQEKQAQVQQLSLELENLKRSEKEKADKLEKLKEQEESLHKIKKNMEENRIHYERDLQRVKRENETKIVSEMKSMQERHERDAKIATLKYETIKRDYEELVRTNAKKKKICFIF</sequence>
<keyword evidence="3" id="KW-0342">GTP-binding</keyword>
<dbReference type="EMBL" id="JASAOG010000175">
    <property type="protein sequence ID" value="KAK0045769.1"/>
    <property type="molecule type" value="Genomic_DNA"/>
</dbReference>
<dbReference type="InterPro" id="IPR027417">
    <property type="entry name" value="P-loop_NTPase"/>
</dbReference>
<evidence type="ECO:0000256" key="4">
    <source>
        <dbReference type="SAM" id="Coils"/>
    </source>
</evidence>
<dbReference type="AlphaFoldDB" id="A0AAD8F0Q2"/>
<evidence type="ECO:0000256" key="3">
    <source>
        <dbReference type="ARBA" id="ARBA00023134"/>
    </source>
</evidence>
<dbReference type="SUPFAM" id="SSF52540">
    <property type="entry name" value="P-loop containing nucleoside triphosphate hydrolases"/>
    <property type="match status" value="1"/>
</dbReference>
<keyword evidence="7" id="KW-1185">Reference proteome</keyword>
<dbReference type="PROSITE" id="PS51720">
    <property type="entry name" value="G_AIG1"/>
    <property type="match status" value="1"/>
</dbReference>
<dbReference type="FunFam" id="3.40.50.300:FF:000840">
    <property type="entry name" value="Immune-associated nucleotide-binding protein 9"/>
    <property type="match status" value="1"/>
</dbReference>
<keyword evidence="2" id="KW-0547">Nucleotide-binding</keyword>
<organism evidence="6 7">
    <name type="scientific">Biomphalaria pfeifferi</name>
    <name type="common">Bloodfluke planorb</name>
    <name type="synonym">Freshwater snail</name>
    <dbReference type="NCBI Taxonomy" id="112525"/>
    <lineage>
        <taxon>Eukaryota</taxon>
        <taxon>Metazoa</taxon>
        <taxon>Spiralia</taxon>
        <taxon>Lophotrochozoa</taxon>
        <taxon>Mollusca</taxon>
        <taxon>Gastropoda</taxon>
        <taxon>Heterobranchia</taxon>
        <taxon>Euthyneura</taxon>
        <taxon>Panpulmonata</taxon>
        <taxon>Hygrophila</taxon>
        <taxon>Lymnaeoidea</taxon>
        <taxon>Planorbidae</taxon>
        <taxon>Biomphalaria</taxon>
    </lineage>
</organism>
<feature type="domain" description="AIG1-type G" evidence="5">
    <location>
        <begin position="386"/>
        <end position="601"/>
    </location>
</feature>
<evidence type="ECO:0000313" key="6">
    <source>
        <dbReference type="EMBL" id="KAK0045769.1"/>
    </source>
</evidence>
<comment type="similarity">
    <text evidence="1">Belongs to the TRAFAC class TrmE-Era-EngA-EngB-Septin-like GTPase superfamily. AIG1/Toc34/Toc159-like paraseptin GTPase family. IAN subfamily.</text>
</comment>
<dbReference type="Proteomes" id="UP001233172">
    <property type="component" value="Unassembled WGS sequence"/>
</dbReference>
<gene>
    <name evidence="6" type="ORF">Bpfe_024768</name>
</gene>
<dbReference type="PANTHER" id="PTHR10903:SF184">
    <property type="entry name" value="GTP-BINDING PROTEIN A"/>
    <property type="match status" value="1"/>
</dbReference>
<reference evidence="6" key="2">
    <citation type="submission" date="2023-04" db="EMBL/GenBank/DDBJ databases">
        <authorList>
            <person name="Bu L."/>
            <person name="Lu L."/>
            <person name="Laidemitt M.R."/>
            <person name="Zhang S.M."/>
            <person name="Mutuku M."/>
            <person name="Mkoji G."/>
            <person name="Steinauer M."/>
            <person name="Loker E.S."/>
        </authorList>
    </citation>
    <scope>NUCLEOTIDE SEQUENCE</scope>
    <source>
        <strain evidence="6">KasaAsao</strain>
        <tissue evidence="6">Whole Snail</tissue>
    </source>
</reference>
<dbReference type="GO" id="GO:0005525">
    <property type="term" value="F:GTP binding"/>
    <property type="evidence" value="ECO:0007669"/>
    <property type="project" value="UniProtKB-KW"/>
</dbReference>
<feature type="coiled-coil region" evidence="4">
    <location>
        <begin position="684"/>
        <end position="855"/>
    </location>
</feature>
<dbReference type="InterPro" id="IPR006703">
    <property type="entry name" value="G_AIG1"/>
</dbReference>
<evidence type="ECO:0000256" key="1">
    <source>
        <dbReference type="ARBA" id="ARBA00008535"/>
    </source>
</evidence>
<accession>A0AAD8F0Q2</accession>
<dbReference type="InterPro" id="IPR045058">
    <property type="entry name" value="GIMA/IAN/Toc"/>
</dbReference>
<evidence type="ECO:0000256" key="2">
    <source>
        <dbReference type="ARBA" id="ARBA00022741"/>
    </source>
</evidence>
<dbReference type="Pfam" id="PF04548">
    <property type="entry name" value="AIG1"/>
    <property type="match status" value="1"/>
</dbReference>
<comment type="caution">
    <text evidence="6">The sequence shown here is derived from an EMBL/GenBank/DDBJ whole genome shotgun (WGS) entry which is preliminary data.</text>
</comment>
<protein>
    <submittedName>
        <fullName evidence="6">GTPase IMAP family member</fullName>
    </submittedName>
</protein>
<reference evidence="6" key="1">
    <citation type="journal article" date="2023" name="PLoS Negl. Trop. Dis.">
        <title>A genome sequence for Biomphalaria pfeifferi, the major vector snail for the human-infecting parasite Schistosoma mansoni.</title>
        <authorList>
            <person name="Bu L."/>
            <person name="Lu L."/>
            <person name="Laidemitt M.R."/>
            <person name="Zhang S.M."/>
            <person name="Mutuku M."/>
            <person name="Mkoji G."/>
            <person name="Steinauer M."/>
            <person name="Loker E.S."/>
        </authorList>
    </citation>
    <scope>NUCLEOTIDE SEQUENCE</scope>
    <source>
        <strain evidence="6">KasaAsao</strain>
    </source>
</reference>
<keyword evidence="4" id="KW-0175">Coiled coil</keyword>
<dbReference type="Gene3D" id="3.40.50.300">
    <property type="entry name" value="P-loop containing nucleotide triphosphate hydrolases"/>
    <property type="match status" value="1"/>
</dbReference>
<dbReference type="PANTHER" id="PTHR10903">
    <property type="entry name" value="GTPASE, IMAP FAMILY MEMBER-RELATED"/>
    <property type="match status" value="1"/>
</dbReference>
<proteinExistence type="inferred from homology"/>
<evidence type="ECO:0000313" key="7">
    <source>
        <dbReference type="Proteomes" id="UP001233172"/>
    </source>
</evidence>